<dbReference type="InterPro" id="IPR050794">
    <property type="entry name" value="CPA2_transporter"/>
</dbReference>
<sequence length="426" mass="43845">MNLDAVTADVIGDVALVLGAAWLLGAVARRIGQPTVVGQIVAGILLGPSLLGRFPGHLTGRLFTHEAVPFISVISQLAVVIFMFSVGYEIDFRSMRRNGRSASLIATGALLVPLALGSGVAMGARHAFSAIGEQHAGGRSFVLFIGVAISITALPVLAAIVRERGIAGTTVGVVATAAAGFMDVSAWLVLAFALIGTEAAGARPWPETVLFIAGFVAVMIFVVRPALKWWIRRPGALVSSQAPAALVLAAAGAWVTASLGLHPIFGAFIAGLVMPGREEAPDADVLRSMEIAGGLLLPLFFVVTGLTTNISALNGGDVALLVVIVACAMFGKIGPGYVMARLGGLDARQSATVAVLVNTRGLTELIALNVGLNAGIITDRLFTILVLMALVTTIMTGPLISAIGRIDKRPSVPQESGSLTEPGVLD</sequence>
<reference evidence="9 10" key="1">
    <citation type="submission" date="2024-09" db="EMBL/GenBank/DDBJ databases">
        <authorList>
            <person name="Sun Q."/>
            <person name="Mori K."/>
        </authorList>
    </citation>
    <scope>NUCLEOTIDE SEQUENCE [LARGE SCALE GENOMIC DNA]</scope>
    <source>
        <strain evidence="9 10">TBRC 0563</strain>
    </source>
</reference>
<dbReference type="PANTHER" id="PTHR32468">
    <property type="entry name" value="CATION/H + ANTIPORTER"/>
    <property type="match status" value="1"/>
</dbReference>
<feature type="transmembrane region" description="Helical" evidence="7">
    <location>
        <begin position="36"/>
        <end position="55"/>
    </location>
</feature>
<keyword evidence="10" id="KW-1185">Reference proteome</keyword>
<evidence type="ECO:0000259" key="8">
    <source>
        <dbReference type="Pfam" id="PF00999"/>
    </source>
</evidence>
<feature type="transmembrane region" description="Helical" evidence="7">
    <location>
        <begin position="102"/>
        <end position="121"/>
    </location>
</feature>
<dbReference type="EMBL" id="JBHLZP010000287">
    <property type="protein sequence ID" value="MFB9836548.1"/>
    <property type="molecule type" value="Genomic_DNA"/>
</dbReference>
<feature type="transmembrane region" description="Helical" evidence="7">
    <location>
        <begin position="381"/>
        <end position="403"/>
    </location>
</feature>
<dbReference type="Gene3D" id="1.20.1530.20">
    <property type="match status" value="1"/>
</dbReference>
<organism evidence="9 10">
    <name type="scientific">Actinoallomurus acaciae</name>
    <dbReference type="NCBI Taxonomy" id="502577"/>
    <lineage>
        <taxon>Bacteria</taxon>
        <taxon>Bacillati</taxon>
        <taxon>Actinomycetota</taxon>
        <taxon>Actinomycetes</taxon>
        <taxon>Streptosporangiales</taxon>
        <taxon>Thermomonosporaceae</taxon>
        <taxon>Actinoallomurus</taxon>
    </lineage>
</organism>
<keyword evidence="3 7" id="KW-0812">Transmembrane</keyword>
<feature type="domain" description="Cation/H+ exchanger transmembrane" evidence="8">
    <location>
        <begin position="22"/>
        <end position="403"/>
    </location>
</feature>
<dbReference type="InterPro" id="IPR006153">
    <property type="entry name" value="Cation/H_exchanger_TM"/>
</dbReference>
<feature type="transmembrane region" description="Helical" evidence="7">
    <location>
        <begin position="247"/>
        <end position="273"/>
    </location>
</feature>
<evidence type="ECO:0000313" key="9">
    <source>
        <dbReference type="EMBL" id="MFB9836548.1"/>
    </source>
</evidence>
<evidence type="ECO:0000256" key="6">
    <source>
        <dbReference type="ARBA" id="ARBA00023136"/>
    </source>
</evidence>
<dbReference type="InterPro" id="IPR038770">
    <property type="entry name" value="Na+/solute_symporter_sf"/>
</dbReference>
<comment type="subcellular location">
    <subcellularLocation>
        <location evidence="1">Membrane</location>
        <topology evidence="1">Multi-pass membrane protein</topology>
    </subcellularLocation>
</comment>
<feature type="transmembrane region" description="Helical" evidence="7">
    <location>
        <begin position="67"/>
        <end position="90"/>
    </location>
</feature>
<dbReference type="PANTHER" id="PTHR32468:SF0">
    <property type="entry name" value="K(+)_H(+) ANTIPORTER 1"/>
    <property type="match status" value="1"/>
</dbReference>
<evidence type="ECO:0000256" key="3">
    <source>
        <dbReference type="ARBA" id="ARBA00022692"/>
    </source>
</evidence>
<dbReference type="RefSeq" id="WP_378209360.1">
    <property type="nucleotide sequence ID" value="NZ_JBHLZP010000287.1"/>
</dbReference>
<dbReference type="Pfam" id="PF00999">
    <property type="entry name" value="Na_H_Exchanger"/>
    <property type="match status" value="1"/>
</dbReference>
<keyword evidence="5" id="KW-0406">Ion transport</keyword>
<gene>
    <name evidence="9" type="ORF">ACFFNX_30685</name>
</gene>
<name>A0ABV5YNC3_9ACTN</name>
<feature type="transmembrane region" description="Helical" evidence="7">
    <location>
        <begin position="6"/>
        <end position="24"/>
    </location>
</feature>
<evidence type="ECO:0000256" key="1">
    <source>
        <dbReference type="ARBA" id="ARBA00004141"/>
    </source>
</evidence>
<dbReference type="Proteomes" id="UP001589627">
    <property type="component" value="Unassembled WGS sequence"/>
</dbReference>
<evidence type="ECO:0000256" key="5">
    <source>
        <dbReference type="ARBA" id="ARBA00023065"/>
    </source>
</evidence>
<keyword evidence="2" id="KW-0813">Transport</keyword>
<keyword evidence="6 7" id="KW-0472">Membrane</keyword>
<evidence type="ECO:0000256" key="7">
    <source>
        <dbReference type="SAM" id="Phobius"/>
    </source>
</evidence>
<keyword evidence="4 7" id="KW-1133">Transmembrane helix</keyword>
<feature type="transmembrane region" description="Helical" evidence="7">
    <location>
        <begin position="285"/>
        <end position="306"/>
    </location>
</feature>
<evidence type="ECO:0000256" key="4">
    <source>
        <dbReference type="ARBA" id="ARBA00022989"/>
    </source>
</evidence>
<accession>A0ABV5YNC3</accession>
<comment type="caution">
    <text evidence="9">The sequence shown here is derived from an EMBL/GenBank/DDBJ whole genome shotgun (WGS) entry which is preliminary data.</text>
</comment>
<protein>
    <submittedName>
        <fullName evidence="9">Cation:proton antiporter</fullName>
    </submittedName>
</protein>
<feature type="transmembrane region" description="Helical" evidence="7">
    <location>
        <begin position="173"/>
        <end position="196"/>
    </location>
</feature>
<feature type="transmembrane region" description="Helical" evidence="7">
    <location>
        <begin position="208"/>
        <end position="227"/>
    </location>
</feature>
<feature type="transmembrane region" description="Helical" evidence="7">
    <location>
        <begin position="318"/>
        <end position="340"/>
    </location>
</feature>
<evidence type="ECO:0000256" key="2">
    <source>
        <dbReference type="ARBA" id="ARBA00022448"/>
    </source>
</evidence>
<feature type="transmembrane region" description="Helical" evidence="7">
    <location>
        <begin position="141"/>
        <end position="161"/>
    </location>
</feature>
<evidence type="ECO:0000313" key="10">
    <source>
        <dbReference type="Proteomes" id="UP001589627"/>
    </source>
</evidence>
<proteinExistence type="predicted"/>